<name>A0ABN8HH63_9BACT</name>
<reference evidence="1 2" key="1">
    <citation type="submission" date="2022-03" db="EMBL/GenBank/DDBJ databases">
        <authorList>
            <person name="Koch H."/>
        </authorList>
    </citation>
    <scope>NUCLEOTIDE SEQUENCE [LARGE SCALE GENOMIC DNA]</scope>
    <source>
        <strain evidence="1 2">G1</strain>
    </source>
</reference>
<dbReference type="EMBL" id="OW150024">
    <property type="protein sequence ID" value="CAH2030935.1"/>
    <property type="molecule type" value="Genomic_DNA"/>
</dbReference>
<evidence type="ECO:0000313" key="2">
    <source>
        <dbReference type="Proteomes" id="UP001295463"/>
    </source>
</evidence>
<proteinExistence type="predicted"/>
<gene>
    <name evidence="1" type="ORF">GEAMG1_1121</name>
</gene>
<evidence type="ECO:0000313" key="1">
    <source>
        <dbReference type="EMBL" id="CAH2030935.1"/>
    </source>
</evidence>
<accession>A0ABN8HH63</accession>
<sequence length="67" mass="7519">MRIRRNRNINIQMPRLIPGSPLSALVEFVVQTRLYSVSGCSTLLEKAGASAARLLKPNKHHILRSHT</sequence>
<keyword evidence="2" id="KW-1185">Reference proteome</keyword>
<dbReference type="Proteomes" id="UP001295463">
    <property type="component" value="Chromosome"/>
</dbReference>
<organism evidence="1 2">
    <name type="scientific">Trichlorobacter ammonificans</name>
    <dbReference type="NCBI Taxonomy" id="2916410"/>
    <lineage>
        <taxon>Bacteria</taxon>
        <taxon>Pseudomonadati</taxon>
        <taxon>Thermodesulfobacteriota</taxon>
        <taxon>Desulfuromonadia</taxon>
        <taxon>Geobacterales</taxon>
        <taxon>Geobacteraceae</taxon>
        <taxon>Trichlorobacter</taxon>
    </lineage>
</organism>
<protein>
    <submittedName>
        <fullName evidence="1">Uncharacterized protein</fullName>
    </submittedName>
</protein>